<dbReference type="Gene3D" id="2.60.40.10">
    <property type="entry name" value="Immunoglobulins"/>
    <property type="match status" value="1"/>
</dbReference>
<dbReference type="InterPro" id="IPR013783">
    <property type="entry name" value="Ig-like_fold"/>
</dbReference>
<dbReference type="EMBL" id="KZ308120">
    <property type="protein sequence ID" value="KAG8222025.1"/>
    <property type="molecule type" value="Genomic_DNA"/>
</dbReference>
<name>A0A8K0JSS3_LADFU</name>
<dbReference type="Proteomes" id="UP000792457">
    <property type="component" value="Unassembled WGS sequence"/>
</dbReference>
<dbReference type="InterPro" id="IPR036179">
    <property type="entry name" value="Ig-like_dom_sf"/>
</dbReference>
<dbReference type="AlphaFoldDB" id="A0A8K0JSS3"/>
<sequence length="85" mass="9942">MDKRLGELLARVFRDRDIAFILHKRTRPRCLRALQRAILREVPPVDVEAVLGRSVQLPCDVTPPGHDKVYMVFWFRDDAGIPLYR</sequence>
<dbReference type="OrthoDB" id="10055806at2759"/>
<comment type="caution">
    <text evidence="1">The sequence shown here is derived from an EMBL/GenBank/DDBJ whole genome shotgun (WGS) entry which is preliminary data.</text>
</comment>
<evidence type="ECO:0000313" key="1">
    <source>
        <dbReference type="EMBL" id="KAG8222025.1"/>
    </source>
</evidence>
<gene>
    <name evidence="1" type="ORF">J437_LFUL002787</name>
</gene>
<reference evidence="1" key="1">
    <citation type="submission" date="2013-04" db="EMBL/GenBank/DDBJ databases">
        <authorList>
            <person name="Qu J."/>
            <person name="Murali S.C."/>
            <person name="Bandaranaike D."/>
            <person name="Bellair M."/>
            <person name="Blankenburg K."/>
            <person name="Chao H."/>
            <person name="Dinh H."/>
            <person name="Doddapaneni H."/>
            <person name="Downs B."/>
            <person name="Dugan-Rocha S."/>
            <person name="Elkadiri S."/>
            <person name="Gnanaolivu R.D."/>
            <person name="Hernandez B."/>
            <person name="Javaid M."/>
            <person name="Jayaseelan J.C."/>
            <person name="Lee S."/>
            <person name="Li M."/>
            <person name="Ming W."/>
            <person name="Munidasa M."/>
            <person name="Muniz J."/>
            <person name="Nguyen L."/>
            <person name="Ongeri F."/>
            <person name="Osuji N."/>
            <person name="Pu L.-L."/>
            <person name="Puazo M."/>
            <person name="Qu C."/>
            <person name="Quiroz J."/>
            <person name="Raj R."/>
            <person name="Weissenberger G."/>
            <person name="Xin Y."/>
            <person name="Zou X."/>
            <person name="Han Y."/>
            <person name="Richards S."/>
            <person name="Worley K."/>
            <person name="Muzny D."/>
            <person name="Gibbs R."/>
        </authorList>
    </citation>
    <scope>NUCLEOTIDE SEQUENCE</scope>
    <source>
        <strain evidence="1">Sampled in the wild</strain>
    </source>
</reference>
<protein>
    <submittedName>
        <fullName evidence="1">Uncharacterized protein</fullName>
    </submittedName>
</protein>
<reference evidence="1" key="2">
    <citation type="submission" date="2017-10" db="EMBL/GenBank/DDBJ databases">
        <title>Ladona fulva Genome sequencing and assembly.</title>
        <authorList>
            <person name="Murali S."/>
            <person name="Richards S."/>
            <person name="Bandaranaike D."/>
            <person name="Bellair M."/>
            <person name="Blankenburg K."/>
            <person name="Chao H."/>
            <person name="Dinh H."/>
            <person name="Doddapaneni H."/>
            <person name="Dugan-Rocha S."/>
            <person name="Elkadiri S."/>
            <person name="Gnanaolivu R."/>
            <person name="Hernandez B."/>
            <person name="Skinner E."/>
            <person name="Javaid M."/>
            <person name="Lee S."/>
            <person name="Li M."/>
            <person name="Ming W."/>
            <person name="Munidasa M."/>
            <person name="Muniz J."/>
            <person name="Nguyen L."/>
            <person name="Hughes D."/>
            <person name="Osuji N."/>
            <person name="Pu L.-L."/>
            <person name="Puazo M."/>
            <person name="Qu C."/>
            <person name="Quiroz J."/>
            <person name="Raj R."/>
            <person name="Weissenberger G."/>
            <person name="Xin Y."/>
            <person name="Zou X."/>
            <person name="Han Y."/>
            <person name="Worley K."/>
            <person name="Muzny D."/>
            <person name="Gibbs R."/>
        </authorList>
    </citation>
    <scope>NUCLEOTIDE SEQUENCE</scope>
    <source>
        <strain evidence="1">Sampled in the wild</strain>
    </source>
</reference>
<organism evidence="1 2">
    <name type="scientific">Ladona fulva</name>
    <name type="common">Scarce chaser dragonfly</name>
    <name type="synonym">Libellula fulva</name>
    <dbReference type="NCBI Taxonomy" id="123851"/>
    <lineage>
        <taxon>Eukaryota</taxon>
        <taxon>Metazoa</taxon>
        <taxon>Ecdysozoa</taxon>
        <taxon>Arthropoda</taxon>
        <taxon>Hexapoda</taxon>
        <taxon>Insecta</taxon>
        <taxon>Pterygota</taxon>
        <taxon>Palaeoptera</taxon>
        <taxon>Odonata</taxon>
        <taxon>Epiprocta</taxon>
        <taxon>Anisoptera</taxon>
        <taxon>Libelluloidea</taxon>
        <taxon>Libellulidae</taxon>
        <taxon>Ladona</taxon>
    </lineage>
</organism>
<keyword evidence="2" id="KW-1185">Reference proteome</keyword>
<evidence type="ECO:0000313" key="2">
    <source>
        <dbReference type="Proteomes" id="UP000792457"/>
    </source>
</evidence>
<dbReference type="SUPFAM" id="SSF48726">
    <property type="entry name" value="Immunoglobulin"/>
    <property type="match status" value="1"/>
</dbReference>
<proteinExistence type="predicted"/>
<accession>A0A8K0JSS3</accession>